<protein>
    <submittedName>
        <fullName evidence="2">Ovule protein</fullName>
    </submittedName>
</protein>
<sequence>MDLHSRFLSITCPTSNILHLFRPFFLFVVKSHFILGQKVSVQGKTYASSFKNHIDGLELHSKLVMAAAGNGPEAMDSEQYK</sequence>
<reference evidence="2" key="1">
    <citation type="submission" date="2017-02" db="UniProtKB">
        <authorList>
            <consortium name="WormBaseParasite"/>
        </authorList>
    </citation>
    <scope>IDENTIFICATION</scope>
</reference>
<dbReference type="Proteomes" id="UP000046393">
    <property type="component" value="Unplaced"/>
</dbReference>
<dbReference type="AlphaFoldDB" id="A0A0N5ARK2"/>
<dbReference type="WBParaSite" id="SMUV_0000735301-mRNA-1">
    <property type="protein sequence ID" value="SMUV_0000735301-mRNA-1"/>
    <property type="gene ID" value="SMUV_0000735301"/>
</dbReference>
<evidence type="ECO:0000313" key="1">
    <source>
        <dbReference type="Proteomes" id="UP000046393"/>
    </source>
</evidence>
<keyword evidence="1" id="KW-1185">Reference proteome</keyword>
<evidence type="ECO:0000313" key="2">
    <source>
        <dbReference type="WBParaSite" id="SMUV_0000735301-mRNA-1"/>
    </source>
</evidence>
<accession>A0A0N5ARK2</accession>
<organism evidence="1 2">
    <name type="scientific">Syphacia muris</name>
    <dbReference type="NCBI Taxonomy" id="451379"/>
    <lineage>
        <taxon>Eukaryota</taxon>
        <taxon>Metazoa</taxon>
        <taxon>Ecdysozoa</taxon>
        <taxon>Nematoda</taxon>
        <taxon>Chromadorea</taxon>
        <taxon>Rhabditida</taxon>
        <taxon>Spirurina</taxon>
        <taxon>Oxyuridomorpha</taxon>
        <taxon>Oxyuroidea</taxon>
        <taxon>Oxyuridae</taxon>
        <taxon>Syphacia</taxon>
    </lineage>
</organism>
<name>A0A0N5ARK2_9BILA</name>
<proteinExistence type="predicted"/>